<evidence type="ECO:0000313" key="3">
    <source>
        <dbReference type="EMBL" id="UWZ84267.1"/>
    </source>
</evidence>
<feature type="chain" id="PRO_5039943695" evidence="2">
    <location>
        <begin position="24"/>
        <end position="303"/>
    </location>
</feature>
<dbReference type="AlphaFoldDB" id="A0A9J7BNG9"/>
<proteinExistence type="predicted"/>
<accession>A0A9J7BNG9</accession>
<keyword evidence="2" id="KW-0732">Signal</keyword>
<feature type="region of interest" description="Disordered" evidence="1">
    <location>
        <begin position="252"/>
        <end position="303"/>
    </location>
</feature>
<keyword evidence="4" id="KW-1185">Reference proteome</keyword>
<feature type="signal peptide" evidence="2">
    <location>
        <begin position="1"/>
        <end position="23"/>
    </location>
</feature>
<dbReference type="RefSeq" id="WP_260793772.1">
    <property type="nucleotide sequence ID" value="NZ_CP093313.1"/>
</dbReference>
<feature type="compositionally biased region" description="Low complexity" evidence="1">
    <location>
        <begin position="275"/>
        <end position="303"/>
    </location>
</feature>
<name>A0A9J7BNG9_9BACT</name>
<reference evidence="3" key="1">
    <citation type="submission" date="2021-04" db="EMBL/GenBank/DDBJ databases">
        <title>Phylogenetic analysis of Acidobacteriaceae.</title>
        <authorList>
            <person name="Qiu L."/>
            <person name="Zhang Q."/>
        </authorList>
    </citation>
    <scope>NUCLEOTIDE SEQUENCE</scope>
    <source>
        <strain evidence="3">DSM 25168</strain>
    </source>
</reference>
<evidence type="ECO:0000256" key="2">
    <source>
        <dbReference type="SAM" id="SignalP"/>
    </source>
</evidence>
<sequence length="303" mass="32857">MRILCPVLFGMSVVVLGGSLAGAQDAMPSPPKVIQITREWIKPGKMGMVHDRSEAAFVSLNNRAKLQGHYVALNSMSGKSRALYITRFPSLQAWEADNKVLATGAFATDFDRAASGDGELLDGMDQAVGFYNPDLSFHPHGDISHARYYEITSFRVRPGHRKDFADLTKMYKEALDKAGSSAHWAAYEVNYGADCCTYLSITARNSLSEIDDENAAFNKVMEAAGGEDGMAKIDQAFGQAIESSHSELFSINPKQSYPEDSWAKADPDFWKPRMKAASEASAPKPAAPKPAAQPAAASKPGTR</sequence>
<protein>
    <submittedName>
        <fullName evidence="3">Uncharacterized protein</fullName>
    </submittedName>
</protein>
<dbReference type="Proteomes" id="UP001059380">
    <property type="component" value="Chromosome"/>
</dbReference>
<evidence type="ECO:0000256" key="1">
    <source>
        <dbReference type="SAM" id="MobiDB-lite"/>
    </source>
</evidence>
<gene>
    <name evidence="3" type="ORF">MOP44_27440</name>
</gene>
<dbReference type="KEGG" id="orp:MOP44_27440"/>
<feature type="compositionally biased region" description="Basic and acidic residues" evidence="1">
    <location>
        <begin position="261"/>
        <end position="271"/>
    </location>
</feature>
<dbReference type="EMBL" id="CP093313">
    <property type="protein sequence ID" value="UWZ84267.1"/>
    <property type="molecule type" value="Genomic_DNA"/>
</dbReference>
<evidence type="ECO:0000313" key="4">
    <source>
        <dbReference type="Proteomes" id="UP001059380"/>
    </source>
</evidence>
<organism evidence="3 4">
    <name type="scientific">Occallatibacter riparius</name>
    <dbReference type="NCBI Taxonomy" id="1002689"/>
    <lineage>
        <taxon>Bacteria</taxon>
        <taxon>Pseudomonadati</taxon>
        <taxon>Acidobacteriota</taxon>
        <taxon>Terriglobia</taxon>
        <taxon>Terriglobales</taxon>
        <taxon>Acidobacteriaceae</taxon>
        <taxon>Occallatibacter</taxon>
    </lineage>
</organism>